<keyword evidence="2" id="KW-1185">Reference proteome</keyword>
<evidence type="ECO:0000313" key="1">
    <source>
        <dbReference type="EMBL" id="TQC63159.1"/>
    </source>
</evidence>
<dbReference type="EMBL" id="VICF01000084">
    <property type="protein sequence ID" value="TQC63159.1"/>
    <property type="molecule type" value="Genomic_DNA"/>
</dbReference>
<comment type="caution">
    <text evidence="1">The sequence shown here is derived from an EMBL/GenBank/DDBJ whole genome shotgun (WGS) entry which is preliminary data.</text>
</comment>
<evidence type="ECO:0000313" key="2">
    <source>
        <dbReference type="Proteomes" id="UP000319715"/>
    </source>
</evidence>
<feature type="non-terminal residue" evidence="1">
    <location>
        <position position="1"/>
    </location>
</feature>
<sequence>ITRRDWLLSPGARIVLQALQEAATTVYGVAAPSLSTDD</sequence>
<gene>
    <name evidence="1" type="ORF">FK492_23925</name>
</gene>
<protein>
    <submittedName>
        <fullName evidence="1">LysR family transcriptional regulator</fullName>
    </submittedName>
</protein>
<name>A0ABY2ZQQ8_9GAMM</name>
<accession>A0ABY2ZQQ8</accession>
<proteinExistence type="predicted"/>
<organism evidence="1 2">
    <name type="scientific">Pantoea dispersa</name>
    <dbReference type="NCBI Taxonomy" id="59814"/>
    <lineage>
        <taxon>Bacteria</taxon>
        <taxon>Pseudomonadati</taxon>
        <taxon>Pseudomonadota</taxon>
        <taxon>Gammaproteobacteria</taxon>
        <taxon>Enterobacterales</taxon>
        <taxon>Erwiniaceae</taxon>
        <taxon>Pantoea</taxon>
    </lineage>
</organism>
<dbReference type="Proteomes" id="UP000319715">
    <property type="component" value="Unassembled WGS sequence"/>
</dbReference>
<reference evidence="1 2" key="1">
    <citation type="submission" date="2019-06" db="EMBL/GenBank/DDBJ databases">
        <title>Pantoea dispersa Assembly.</title>
        <authorList>
            <person name="Wang J."/>
        </authorList>
    </citation>
    <scope>NUCLEOTIDE SEQUENCE [LARGE SCALE GENOMIC DNA]</scope>
    <source>
        <strain evidence="2">bio</strain>
    </source>
</reference>